<comment type="caution">
    <text evidence="1">The sequence shown here is derived from an EMBL/GenBank/DDBJ whole genome shotgun (WGS) entry which is preliminary data.</text>
</comment>
<organism evidence="1 2">
    <name type="scientific">Arctium lappa</name>
    <name type="common">Greater burdock</name>
    <name type="synonym">Lappa major</name>
    <dbReference type="NCBI Taxonomy" id="4217"/>
    <lineage>
        <taxon>Eukaryota</taxon>
        <taxon>Viridiplantae</taxon>
        <taxon>Streptophyta</taxon>
        <taxon>Embryophyta</taxon>
        <taxon>Tracheophyta</taxon>
        <taxon>Spermatophyta</taxon>
        <taxon>Magnoliopsida</taxon>
        <taxon>eudicotyledons</taxon>
        <taxon>Gunneridae</taxon>
        <taxon>Pentapetalae</taxon>
        <taxon>asterids</taxon>
        <taxon>campanulids</taxon>
        <taxon>Asterales</taxon>
        <taxon>Asteraceae</taxon>
        <taxon>Carduoideae</taxon>
        <taxon>Cardueae</taxon>
        <taxon>Arctiinae</taxon>
        <taxon>Arctium</taxon>
    </lineage>
</organism>
<protein>
    <submittedName>
        <fullName evidence="1">Uncharacterized protein</fullName>
    </submittedName>
</protein>
<evidence type="ECO:0000313" key="2">
    <source>
        <dbReference type="Proteomes" id="UP001055879"/>
    </source>
</evidence>
<reference evidence="2" key="1">
    <citation type="journal article" date="2022" name="Mol. Ecol. Resour.">
        <title>The genomes of chicory, endive, great burdock and yacon provide insights into Asteraceae palaeo-polyploidization history and plant inulin production.</title>
        <authorList>
            <person name="Fan W."/>
            <person name="Wang S."/>
            <person name="Wang H."/>
            <person name="Wang A."/>
            <person name="Jiang F."/>
            <person name="Liu H."/>
            <person name="Zhao H."/>
            <person name="Xu D."/>
            <person name="Zhang Y."/>
        </authorList>
    </citation>
    <scope>NUCLEOTIDE SEQUENCE [LARGE SCALE GENOMIC DNA]</scope>
    <source>
        <strain evidence="2">cv. Niubang</strain>
    </source>
</reference>
<proteinExistence type="predicted"/>
<keyword evidence="2" id="KW-1185">Reference proteome</keyword>
<gene>
    <name evidence="1" type="ORF">L6452_30915</name>
</gene>
<sequence length="139" mass="15552">MSIQLCTYGEGWVLGSKAGQGFLQLGSSKIVPEDLHFVLRMRHTFESLGYQSGFYIPVIRSTSSSNYTEILLKKPTAVPIHPPAAFNWVAAAPKPMQSPNFQNPTRLGFVPKDERHMFLLPHSSEPQMGNMGFRSPCRE</sequence>
<evidence type="ECO:0000313" key="1">
    <source>
        <dbReference type="EMBL" id="KAI3697818.1"/>
    </source>
</evidence>
<accession>A0ACB8ZKN3</accession>
<reference evidence="1 2" key="2">
    <citation type="journal article" date="2022" name="Mol. Ecol. Resour.">
        <title>The genomes of chicory, endive, great burdock and yacon provide insights into Asteraceae paleo-polyploidization history and plant inulin production.</title>
        <authorList>
            <person name="Fan W."/>
            <person name="Wang S."/>
            <person name="Wang H."/>
            <person name="Wang A."/>
            <person name="Jiang F."/>
            <person name="Liu H."/>
            <person name="Zhao H."/>
            <person name="Xu D."/>
            <person name="Zhang Y."/>
        </authorList>
    </citation>
    <scope>NUCLEOTIDE SEQUENCE [LARGE SCALE GENOMIC DNA]</scope>
    <source>
        <strain evidence="2">cv. Niubang</strain>
    </source>
</reference>
<dbReference type="EMBL" id="CM042056">
    <property type="protein sequence ID" value="KAI3697818.1"/>
    <property type="molecule type" value="Genomic_DNA"/>
</dbReference>
<name>A0ACB8ZKN3_ARCLA</name>
<dbReference type="Proteomes" id="UP001055879">
    <property type="component" value="Linkage Group LG10"/>
</dbReference>